<evidence type="ECO:0000313" key="2">
    <source>
        <dbReference type="Proteomes" id="UP000737018"/>
    </source>
</evidence>
<proteinExistence type="predicted"/>
<dbReference type="OrthoDB" id="10426525at2759"/>
<dbReference type="AlphaFoldDB" id="A0A8J4R6S8"/>
<comment type="caution">
    <text evidence="1">The sequence shown here is derived from an EMBL/GenBank/DDBJ whole genome shotgun (WGS) entry which is preliminary data.</text>
</comment>
<accession>A0A8J4R6S8</accession>
<gene>
    <name evidence="1" type="ORF">CMV_008810</name>
</gene>
<organism evidence="1 2">
    <name type="scientific">Castanea mollissima</name>
    <name type="common">Chinese chestnut</name>
    <dbReference type="NCBI Taxonomy" id="60419"/>
    <lineage>
        <taxon>Eukaryota</taxon>
        <taxon>Viridiplantae</taxon>
        <taxon>Streptophyta</taxon>
        <taxon>Embryophyta</taxon>
        <taxon>Tracheophyta</taxon>
        <taxon>Spermatophyta</taxon>
        <taxon>Magnoliopsida</taxon>
        <taxon>eudicotyledons</taxon>
        <taxon>Gunneridae</taxon>
        <taxon>Pentapetalae</taxon>
        <taxon>rosids</taxon>
        <taxon>fabids</taxon>
        <taxon>Fagales</taxon>
        <taxon>Fagaceae</taxon>
        <taxon>Castanea</taxon>
    </lineage>
</organism>
<protein>
    <submittedName>
        <fullName evidence="1">Uncharacterized protein</fullName>
    </submittedName>
</protein>
<sequence>MTSINKLISFLAHHERSIVIFYNIQVCVIKGCGTQKMAFIIFEKIRRDGLTVEVEIPKTIDNGIPSGFSDIKLMGNYSVYSLGVVEAQEGLQWFVRNFGGRPSKLLAAGLPKIIDHFTIIGTLIKDQSSSLYK</sequence>
<dbReference type="Proteomes" id="UP000737018">
    <property type="component" value="Unassembled WGS sequence"/>
</dbReference>
<evidence type="ECO:0000313" key="1">
    <source>
        <dbReference type="EMBL" id="KAF3967161.1"/>
    </source>
</evidence>
<keyword evidence="2" id="KW-1185">Reference proteome</keyword>
<reference evidence="1" key="1">
    <citation type="submission" date="2020-03" db="EMBL/GenBank/DDBJ databases">
        <title>Castanea mollissima Vanexum genome sequencing.</title>
        <authorList>
            <person name="Staton M."/>
        </authorList>
    </citation>
    <scope>NUCLEOTIDE SEQUENCE</scope>
    <source>
        <tissue evidence="1">Leaf</tissue>
    </source>
</reference>
<dbReference type="EMBL" id="JRKL02000940">
    <property type="protein sequence ID" value="KAF3967161.1"/>
    <property type="molecule type" value="Genomic_DNA"/>
</dbReference>
<name>A0A8J4R6S8_9ROSI</name>